<accession>A0A0P8D9V1</accession>
<comment type="caution">
    <text evidence="1">The sequence shown here is derived from an EMBL/GenBank/DDBJ whole genome shotgun (WGS) entry which is preliminary data.</text>
</comment>
<name>A0A0P8D9V1_9CYAN</name>
<sequence>MKKYVKLVTTAIIMAIAIILLSPRESTAQAVPARVETVYRSTAAVTEVPLRVPSVIPLTSPAVPAEYWASSIAPRADRYIISFDRAENCENVEECSFAVVEGALAANSPTSFQQLSAQPRNENIVLSDGTPAVFSPAIEGLYTPASVFIQVGNYLYSFSIYMADKTDVLEMVNSAEIFSE</sequence>
<reference evidence="1 2" key="1">
    <citation type="submission" date="2015-09" db="EMBL/GenBank/DDBJ databases">
        <title>Identification and resolution of microdiversity through metagenomic sequencing of parallel consortia.</title>
        <authorList>
            <person name="Nelson W.C."/>
            <person name="Romine M.F."/>
            <person name="Lindemann S.R."/>
        </authorList>
    </citation>
    <scope>NUCLEOTIDE SEQUENCE [LARGE SCALE GENOMIC DNA]</scope>
    <source>
        <strain evidence="1">Ana</strain>
    </source>
</reference>
<evidence type="ECO:0000313" key="1">
    <source>
        <dbReference type="EMBL" id="KPQ32868.1"/>
    </source>
</evidence>
<dbReference type="STRING" id="1666911.HLUCCA11_20380"/>
<organism evidence="1 2">
    <name type="scientific">Phormidesmis priestleyi Ana</name>
    <dbReference type="NCBI Taxonomy" id="1666911"/>
    <lineage>
        <taxon>Bacteria</taxon>
        <taxon>Bacillati</taxon>
        <taxon>Cyanobacteriota</taxon>
        <taxon>Cyanophyceae</taxon>
        <taxon>Leptolyngbyales</taxon>
        <taxon>Leptolyngbyaceae</taxon>
        <taxon>Phormidesmis</taxon>
    </lineage>
</organism>
<dbReference type="EMBL" id="LJZR01000044">
    <property type="protein sequence ID" value="KPQ32868.1"/>
    <property type="molecule type" value="Genomic_DNA"/>
</dbReference>
<dbReference type="Proteomes" id="UP000050465">
    <property type="component" value="Unassembled WGS sequence"/>
</dbReference>
<gene>
    <name evidence="1" type="ORF">HLUCCA11_20380</name>
</gene>
<proteinExistence type="predicted"/>
<protein>
    <submittedName>
        <fullName evidence="1">Uncharacterized protein</fullName>
    </submittedName>
</protein>
<dbReference type="AlphaFoldDB" id="A0A0P8D9V1"/>
<evidence type="ECO:0000313" key="2">
    <source>
        <dbReference type="Proteomes" id="UP000050465"/>
    </source>
</evidence>